<evidence type="ECO:0000313" key="10">
    <source>
        <dbReference type="EMBL" id="OGY88387.1"/>
    </source>
</evidence>
<keyword evidence="7 8" id="KW-0472">Membrane</keyword>
<evidence type="ECO:0000256" key="1">
    <source>
        <dbReference type="ARBA" id="ARBA00004651"/>
    </source>
</evidence>
<feature type="transmembrane region" description="Helical" evidence="8">
    <location>
        <begin position="447"/>
        <end position="468"/>
    </location>
</feature>
<keyword evidence="4 8" id="KW-0133">Cell shape</keyword>
<sequence>MPKRLIVKLQQSIAGGALIIGSFFILSRILGLIRDRLLSTTFGANHVLDAYFVAFKIPDFLFNIFVLGVMSAAFVPVFIAYQKKNGNAEAMKIANPILNLIAASLSIIGLICLIFTPQLVSLLAFGDSLEQQALIVHFMRPMLLSLFFFGISNVLSGILHAYKQFFVYGLAPIMYNLGIIFGILFFVPAFGYLGLSYGVVLGSLLHLLIQLPIVIKFGFRYRLNFSLKHPGVRQILKLMPSRSFALGLTQLNVMVIFAIASVLSAGEQSAWQFADNLQHFPINIFGVSLALAVFPVFSEALAENNVARFKQVFSENFRRILFFIIPISIITLLLRAQIVRLIYGAGEFDWTATILTAQTLGAFALSMFAQSLIPLFARAFFAKQDTKTPVIISAVSMIINILLALWFVKPYGIIGLGIAFSMSAVTEMILLLAALRVRHGDLDDNMIITSTWKIVISSLIMGIIIQGMKYLVADYVDMQTFVGVFLQTSIAITAGTVVYILVALRFKFNEAIAIKNKALSIFRVLKKLS</sequence>
<feature type="transmembrane region" description="Helical" evidence="8">
    <location>
        <begin position="389"/>
        <end position="407"/>
    </location>
</feature>
<evidence type="ECO:0000256" key="5">
    <source>
        <dbReference type="ARBA" id="ARBA00022984"/>
    </source>
</evidence>
<dbReference type="HAMAP" id="MF_02078">
    <property type="entry name" value="MurJ_MviN"/>
    <property type="match status" value="1"/>
</dbReference>
<dbReference type="NCBIfam" id="TIGR01695">
    <property type="entry name" value="murJ_mviN"/>
    <property type="match status" value="1"/>
</dbReference>
<comment type="caution">
    <text evidence="10">The sequence shown here is derived from an EMBL/GenBank/DDBJ whole genome shotgun (WGS) entry which is preliminary data.</text>
</comment>
<feature type="transmembrane region" description="Helical" evidence="8">
    <location>
        <begin position="321"/>
        <end position="343"/>
    </location>
</feature>
<dbReference type="GO" id="GO:0008360">
    <property type="term" value="P:regulation of cell shape"/>
    <property type="evidence" value="ECO:0007669"/>
    <property type="project" value="UniProtKB-UniRule"/>
</dbReference>
<comment type="similarity">
    <text evidence="8 9">Belongs to the MurJ/MviN family.</text>
</comment>
<organism evidence="10 11">
    <name type="scientific">Candidatus Kerfeldbacteria bacterium RIFOXYB2_FULL_38_14</name>
    <dbReference type="NCBI Taxonomy" id="1798547"/>
    <lineage>
        <taxon>Bacteria</taxon>
        <taxon>Candidatus Kerfeldiibacteriota</taxon>
    </lineage>
</organism>
<feature type="transmembrane region" description="Helical" evidence="8">
    <location>
        <begin position="282"/>
        <end position="301"/>
    </location>
</feature>
<evidence type="ECO:0000256" key="8">
    <source>
        <dbReference type="HAMAP-Rule" id="MF_02078"/>
    </source>
</evidence>
<keyword evidence="6 8" id="KW-1133">Transmembrane helix</keyword>
<proteinExistence type="inferred from homology"/>
<dbReference type="Pfam" id="PF03023">
    <property type="entry name" value="MurJ"/>
    <property type="match status" value="1"/>
</dbReference>
<evidence type="ECO:0000256" key="9">
    <source>
        <dbReference type="PIRNR" id="PIRNR002869"/>
    </source>
</evidence>
<dbReference type="GO" id="GO:0034204">
    <property type="term" value="P:lipid translocation"/>
    <property type="evidence" value="ECO:0007669"/>
    <property type="project" value="TreeGrafter"/>
</dbReference>
<comment type="pathway">
    <text evidence="8">Cell wall biogenesis; peptidoglycan biosynthesis.</text>
</comment>
<keyword evidence="2 8" id="KW-1003">Cell membrane</keyword>
<dbReference type="InterPro" id="IPR051050">
    <property type="entry name" value="Lipid_II_flippase_MurJ/MviN"/>
</dbReference>
<keyword evidence="8 9" id="KW-0961">Cell wall biogenesis/degradation</keyword>
<dbReference type="Proteomes" id="UP000176420">
    <property type="component" value="Unassembled WGS sequence"/>
</dbReference>
<name>A0A1G2BJH8_9BACT</name>
<feature type="transmembrane region" description="Helical" evidence="8">
    <location>
        <begin position="413"/>
        <end position="435"/>
    </location>
</feature>
<dbReference type="EMBL" id="MHKI01000001">
    <property type="protein sequence ID" value="OGY88387.1"/>
    <property type="molecule type" value="Genomic_DNA"/>
</dbReference>
<comment type="subcellular location">
    <subcellularLocation>
        <location evidence="1 8">Cell membrane</location>
        <topology evidence="1 8">Multi-pass membrane protein</topology>
    </subcellularLocation>
</comment>
<dbReference type="GO" id="GO:0071555">
    <property type="term" value="P:cell wall organization"/>
    <property type="evidence" value="ECO:0007669"/>
    <property type="project" value="UniProtKB-UniRule"/>
</dbReference>
<feature type="transmembrane region" description="Helical" evidence="8">
    <location>
        <begin position="199"/>
        <end position="219"/>
    </location>
</feature>
<dbReference type="AlphaFoldDB" id="A0A1G2BJH8"/>
<dbReference type="PANTHER" id="PTHR47019">
    <property type="entry name" value="LIPID II FLIPPASE MURJ"/>
    <property type="match status" value="1"/>
</dbReference>
<dbReference type="GO" id="GO:0009252">
    <property type="term" value="P:peptidoglycan biosynthetic process"/>
    <property type="evidence" value="ECO:0007669"/>
    <property type="project" value="UniProtKB-UniRule"/>
</dbReference>
<dbReference type="PRINTS" id="PR01806">
    <property type="entry name" value="VIRFACTRMVIN"/>
</dbReference>
<dbReference type="GO" id="GO:0005886">
    <property type="term" value="C:plasma membrane"/>
    <property type="evidence" value="ECO:0007669"/>
    <property type="project" value="UniProtKB-SubCell"/>
</dbReference>
<comment type="function">
    <text evidence="8 9">Involved in peptidoglycan biosynthesis. Transports lipid-linked peptidoglycan precursors from the inner to the outer leaflet of the cytoplasmic membrane.</text>
</comment>
<keyword evidence="5 8" id="KW-0573">Peptidoglycan synthesis</keyword>
<accession>A0A1G2BJH8</accession>
<evidence type="ECO:0000256" key="2">
    <source>
        <dbReference type="ARBA" id="ARBA00022475"/>
    </source>
</evidence>
<feature type="transmembrane region" description="Helical" evidence="8">
    <location>
        <begin position="93"/>
        <end position="116"/>
    </location>
</feature>
<dbReference type="CDD" id="cd13123">
    <property type="entry name" value="MATE_MurJ_like"/>
    <property type="match status" value="1"/>
</dbReference>
<feature type="transmembrane region" description="Helical" evidence="8">
    <location>
        <begin position="243"/>
        <end position="262"/>
    </location>
</feature>
<keyword evidence="3 8" id="KW-0812">Transmembrane</keyword>
<dbReference type="GO" id="GO:0015648">
    <property type="term" value="F:lipid-linked peptidoglycan transporter activity"/>
    <property type="evidence" value="ECO:0007669"/>
    <property type="project" value="UniProtKB-UniRule"/>
</dbReference>
<feature type="transmembrane region" description="Helical" evidence="8">
    <location>
        <begin position="355"/>
        <end position="377"/>
    </location>
</feature>
<feature type="transmembrane region" description="Helical" evidence="8">
    <location>
        <begin position="174"/>
        <end position="193"/>
    </location>
</feature>
<dbReference type="PIRSF" id="PIRSF002869">
    <property type="entry name" value="MviN"/>
    <property type="match status" value="1"/>
</dbReference>
<evidence type="ECO:0000256" key="4">
    <source>
        <dbReference type="ARBA" id="ARBA00022960"/>
    </source>
</evidence>
<feature type="transmembrane region" description="Helical" evidence="8">
    <location>
        <begin position="60"/>
        <end position="81"/>
    </location>
</feature>
<evidence type="ECO:0000256" key="3">
    <source>
        <dbReference type="ARBA" id="ARBA00022692"/>
    </source>
</evidence>
<evidence type="ECO:0000256" key="7">
    <source>
        <dbReference type="ARBA" id="ARBA00023136"/>
    </source>
</evidence>
<evidence type="ECO:0000256" key="6">
    <source>
        <dbReference type="ARBA" id="ARBA00022989"/>
    </source>
</evidence>
<feature type="transmembrane region" description="Helical" evidence="8">
    <location>
        <begin position="12"/>
        <end position="33"/>
    </location>
</feature>
<keyword evidence="8 9" id="KW-0813">Transport</keyword>
<protein>
    <recommendedName>
        <fullName evidence="8">Probable lipid II flippase MurJ</fullName>
    </recommendedName>
</protein>
<dbReference type="InterPro" id="IPR004268">
    <property type="entry name" value="MurJ"/>
</dbReference>
<dbReference type="PANTHER" id="PTHR47019:SF1">
    <property type="entry name" value="LIPID II FLIPPASE MURJ"/>
    <property type="match status" value="1"/>
</dbReference>
<gene>
    <name evidence="8" type="primary">murJ</name>
    <name evidence="10" type="ORF">A2319_05115</name>
</gene>
<feature type="transmembrane region" description="Helical" evidence="8">
    <location>
        <begin position="480"/>
        <end position="502"/>
    </location>
</feature>
<feature type="transmembrane region" description="Helical" evidence="8">
    <location>
        <begin position="142"/>
        <end position="162"/>
    </location>
</feature>
<reference evidence="10 11" key="1">
    <citation type="journal article" date="2016" name="Nat. Commun.">
        <title>Thousands of microbial genomes shed light on interconnected biogeochemical processes in an aquifer system.</title>
        <authorList>
            <person name="Anantharaman K."/>
            <person name="Brown C.T."/>
            <person name="Hug L.A."/>
            <person name="Sharon I."/>
            <person name="Castelle C.J."/>
            <person name="Probst A.J."/>
            <person name="Thomas B.C."/>
            <person name="Singh A."/>
            <person name="Wilkins M.J."/>
            <person name="Karaoz U."/>
            <person name="Brodie E.L."/>
            <person name="Williams K.H."/>
            <person name="Hubbard S.S."/>
            <person name="Banfield J.F."/>
        </authorList>
    </citation>
    <scope>NUCLEOTIDE SEQUENCE [LARGE SCALE GENOMIC DNA]</scope>
</reference>
<evidence type="ECO:0000313" key="11">
    <source>
        <dbReference type="Proteomes" id="UP000176420"/>
    </source>
</evidence>
<dbReference type="UniPathway" id="UPA00219"/>